<accession>A0A0J1IGV3</accession>
<dbReference type="RefSeq" id="WP_047943372.1">
    <property type="nucleotide sequence ID" value="NZ_CP053989.1"/>
</dbReference>
<evidence type="ECO:0000313" key="4">
    <source>
        <dbReference type="EMBL" id="KLV25183.1"/>
    </source>
</evidence>
<dbReference type="SMART" id="SM00895">
    <property type="entry name" value="FCD"/>
    <property type="match status" value="1"/>
</dbReference>
<dbReference type="SMART" id="SM00345">
    <property type="entry name" value="HTH_GNTR"/>
    <property type="match status" value="1"/>
</dbReference>
<dbReference type="PANTHER" id="PTHR43537">
    <property type="entry name" value="TRANSCRIPTIONAL REGULATOR, GNTR FAMILY"/>
    <property type="match status" value="1"/>
</dbReference>
<reference evidence="4 5" key="1">
    <citation type="submission" date="2015-05" db="EMBL/GenBank/DDBJ databases">
        <title>Whole genome sequence and identification of bacterial endophytes from Costus igneus.</title>
        <authorList>
            <person name="Lee Y.P."/>
            <person name="Gan H.M."/>
            <person name="Eng W."/>
            <person name="Wheatley M.S."/>
            <person name="Caraballo A."/>
            <person name="Polter S."/>
            <person name="Savka M.A."/>
            <person name="Hudson A.O."/>
        </authorList>
    </citation>
    <scope>NUCLEOTIDE SEQUENCE [LARGE SCALE GENOMIC DNA]</scope>
    <source>
        <strain evidence="4 5">RIT379</strain>
    </source>
</reference>
<dbReference type="Pfam" id="PF00392">
    <property type="entry name" value="GntR"/>
    <property type="match status" value="1"/>
</dbReference>
<proteinExistence type="predicted"/>
<keyword evidence="2" id="KW-0238">DNA-binding</keyword>
<dbReference type="SUPFAM" id="SSF46785">
    <property type="entry name" value="Winged helix' DNA-binding domain"/>
    <property type="match status" value="1"/>
</dbReference>
<evidence type="ECO:0000256" key="2">
    <source>
        <dbReference type="ARBA" id="ARBA00023125"/>
    </source>
</evidence>
<dbReference type="GeneID" id="56347647"/>
<dbReference type="OrthoDB" id="574518at2"/>
<comment type="caution">
    <text evidence="4">The sequence shown here is derived from an EMBL/GenBank/DDBJ whole genome shotgun (WGS) entry which is preliminary data.</text>
</comment>
<keyword evidence="1" id="KW-0805">Transcription regulation</keyword>
<evidence type="ECO:0000313" key="5">
    <source>
        <dbReference type="Proteomes" id="UP000036045"/>
    </source>
</evidence>
<dbReference type="AlphaFoldDB" id="A0A0J1IGV3"/>
<dbReference type="Gene3D" id="1.20.120.530">
    <property type="entry name" value="GntR ligand-binding domain-like"/>
    <property type="match status" value="1"/>
</dbReference>
<evidence type="ECO:0000256" key="3">
    <source>
        <dbReference type="ARBA" id="ARBA00023163"/>
    </source>
</evidence>
<dbReference type="PATRIC" id="fig|1397.4.peg.1491"/>
<dbReference type="InterPro" id="IPR000524">
    <property type="entry name" value="Tscrpt_reg_HTH_GntR"/>
</dbReference>
<dbReference type="Pfam" id="PF07729">
    <property type="entry name" value="FCD"/>
    <property type="match status" value="1"/>
</dbReference>
<keyword evidence="3" id="KW-0804">Transcription</keyword>
<dbReference type="InterPro" id="IPR008920">
    <property type="entry name" value="TF_FadR/GntR_C"/>
</dbReference>
<gene>
    <name evidence="4" type="ORF">ABW02_16490</name>
</gene>
<dbReference type="Gene3D" id="1.10.10.10">
    <property type="entry name" value="Winged helix-like DNA-binding domain superfamily/Winged helix DNA-binding domain"/>
    <property type="match status" value="1"/>
</dbReference>
<dbReference type="InterPro" id="IPR036390">
    <property type="entry name" value="WH_DNA-bd_sf"/>
</dbReference>
<dbReference type="InterPro" id="IPR036388">
    <property type="entry name" value="WH-like_DNA-bd_sf"/>
</dbReference>
<evidence type="ECO:0000256" key="1">
    <source>
        <dbReference type="ARBA" id="ARBA00023015"/>
    </source>
</evidence>
<dbReference type="PROSITE" id="PS50949">
    <property type="entry name" value="HTH_GNTR"/>
    <property type="match status" value="1"/>
</dbReference>
<dbReference type="PANTHER" id="PTHR43537:SF45">
    <property type="entry name" value="GNTR FAMILY REGULATORY PROTEIN"/>
    <property type="match status" value="1"/>
</dbReference>
<name>A0A0J1IGV3_NIACI</name>
<sequence>MSNNSAKVFAYNQLKDEILKLKLIPGTKISEKIMSDELQVSRTPIREAFIRLAQEELLTIVPQSGTFVSLINLSLAEEARFVREIIETNIVGLCCENMTDEISLKLEMNLKMQEMLASNEVGKQEKEKFFDLDENFHKELFICCGKERTWKMIQDMAGHLNRFRLLRLKDIKDLDWEILISHHKEIYEAILGGNRTKAEQLMSDHMRLMLSEKGVLLQEFPEYFYPQQY</sequence>
<dbReference type="InterPro" id="IPR011711">
    <property type="entry name" value="GntR_C"/>
</dbReference>
<dbReference type="GO" id="GO:0003677">
    <property type="term" value="F:DNA binding"/>
    <property type="evidence" value="ECO:0007669"/>
    <property type="project" value="UniProtKB-KW"/>
</dbReference>
<dbReference type="Proteomes" id="UP000036045">
    <property type="component" value="Unassembled WGS sequence"/>
</dbReference>
<protein>
    <submittedName>
        <fullName evidence="4">GntR family transcriptional regulator</fullName>
    </submittedName>
</protein>
<dbReference type="GO" id="GO:0003700">
    <property type="term" value="F:DNA-binding transcription factor activity"/>
    <property type="evidence" value="ECO:0007669"/>
    <property type="project" value="InterPro"/>
</dbReference>
<dbReference type="SUPFAM" id="SSF48008">
    <property type="entry name" value="GntR ligand-binding domain-like"/>
    <property type="match status" value="1"/>
</dbReference>
<keyword evidence="5" id="KW-1185">Reference proteome</keyword>
<dbReference type="EMBL" id="LDPH01000017">
    <property type="protein sequence ID" value="KLV25183.1"/>
    <property type="molecule type" value="Genomic_DNA"/>
</dbReference>
<dbReference type="CDD" id="cd07377">
    <property type="entry name" value="WHTH_GntR"/>
    <property type="match status" value="1"/>
</dbReference>
<organism evidence="4 5">
    <name type="scientific">Niallia circulans</name>
    <name type="common">Bacillus circulans</name>
    <dbReference type="NCBI Taxonomy" id="1397"/>
    <lineage>
        <taxon>Bacteria</taxon>
        <taxon>Bacillati</taxon>
        <taxon>Bacillota</taxon>
        <taxon>Bacilli</taxon>
        <taxon>Bacillales</taxon>
        <taxon>Bacillaceae</taxon>
        <taxon>Niallia</taxon>
    </lineage>
</organism>